<accession>A0A818CVN2</accession>
<name>A0A818CVN2_9BILA</name>
<protein>
    <recommendedName>
        <fullName evidence="2">poly(ADP-ribose) glycohydrolase</fullName>
        <ecNumber evidence="2">3.2.1.143</ecNumber>
    </recommendedName>
</protein>
<feature type="domain" description="PARG helical" evidence="7">
    <location>
        <begin position="137"/>
        <end position="237"/>
    </location>
</feature>
<evidence type="ECO:0000256" key="1">
    <source>
        <dbReference type="ARBA" id="ARBA00009545"/>
    </source>
</evidence>
<evidence type="ECO:0000256" key="5">
    <source>
        <dbReference type="PIRSR" id="PIRSR607724-2"/>
    </source>
</evidence>
<dbReference type="GO" id="GO:0006282">
    <property type="term" value="P:regulation of DNA repair"/>
    <property type="evidence" value="ECO:0007669"/>
    <property type="project" value="InterPro"/>
</dbReference>
<dbReference type="InterPro" id="IPR048362">
    <property type="entry name" value="PARG_helical"/>
</dbReference>
<evidence type="ECO:0000313" key="9">
    <source>
        <dbReference type="Proteomes" id="UP000663872"/>
    </source>
</evidence>
<sequence length="488" mass="56659">MDITLLPSLHNLDFREWSELTNNTKNCIKFCENIGLIGFTLNEPYAQDHNNWNFGAYMYEHLMNIYDDADSAKLQELFGTKLYMSTSTTYIADQQRIFNISNENNNFQSLVNLFPIKQNEHRNYNCLDKAIRQLDFDFYNDLLPTIAKWASDHTQSKLIEPLQAHTTRTIVYTVAQARYILANAFFLNTIPGYGNIHLNHLYNSLFDVLASERIRCLIEYFRLSSQQNDNRQISIERYSYKSELPDWSKQNIPIESSKFNVFTGRMEDANEAQGFVDFANKHIHIHRIIPSATQEEVLFSCCPEAFLSILACETLEDDEIVILRGCKRFVEYTGYADTFAYQGHYHEQNPAYIQDILVMDACFSGQFTRTHIDRDLAKAWAAFYKSKDEIIVTGNWGCGVFGGDLTFKFLQQLCAAMILGDHFKRLDYSVYNDEQLASNLKNYLAKMETNKKTIADIYQMMIEYSEASELPASRRKFSDAFEQWLNSS</sequence>
<dbReference type="GO" id="GO:0005634">
    <property type="term" value="C:nucleus"/>
    <property type="evidence" value="ECO:0007669"/>
    <property type="project" value="TreeGrafter"/>
</dbReference>
<dbReference type="Pfam" id="PF20811">
    <property type="entry name" value="PARG_cat_N"/>
    <property type="match status" value="1"/>
</dbReference>
<comment type="similarity">
    <text evidence="1">Belongs to the poly(ADP-ribose) glycohydrolase family.</text>
</comment>
<evidence type="ECO:0000259" key="6">
    <source>
        <dbReference type="Pfam" id="PF05028"/>
    </source>
</evidence>
<evidence type="ECO:0000259" key="7">
    <source>
        <dbReference type="Pfam" id="PF20811"/>
    </source>
</evidence>
<evidence type="ECO:0000256" key="3">
    <source>
        <dbReference type="ARBA" id="ARBA00022801"/>
    </source>
</evidence>
<dbReference type="EMBL" id="CAJNYT010001887">
    <property type="protein sequence ID" value="CAF3435582.1"/>
    <property type="molecule type" value="Genomic_DNA"/>
</dbReference>
<evidence type="ECO:0000256" key="4">
    <source>
        <dbReference type="PIRSR" id="PIRSR607724-1"/>
    </source>
</evidence>
<feature type="domain" description="PARG catalytic Macro" evidence="6">
    <location>
        <begin position="245"/>
        <end position="437"/>
    </location>
</feature>
<feature type="active site" evidence="4">
    <location>
        <position position="295"/>
    </location>
</feature>
<dbReference type="PANTHER" id="PTHR12837">
    <property type="entry name" value="POLY ADP-RIBOSE GLYCOHYDROLASE"/>
    <property type="match status" value="1"/>
</dbReference>
<dbReference type="GO" id="GO:0009225">
    <property type="term" value="P:nucleotide-sugar metabolic process"/>
    <property type="evidence" value="ECO:0007669"/>
    <property type="project" value="TreeGrafter"/>
</dbReference>
<organism evidence="8 9">
    <name type="scientific">Rotaria socialis</name>
    <dbReference type="NCBI Taxonomy" id="392032"/>
    <lineage>
        <taxon>Eukaryota</taxon>
        <taxon>Metazoa</taxon>
        <taxon>Spiralia</taxon>
        <taxon>Gnathifera</taxon>
        <taxon>Rotifera</taxon>
        <taxon>Eurotatoria</taxon>
        <taxon>Bdelloidea</taxon>
        <taxon>Philodinida</taxon>
        <taxon>Philodinidae</taxon>
        <taxon>Rotaria</taxon>
    </lineage>
</organism>
<feature type="binding site" evidence="5">
    <location>
        <position position="335"/>
    </location>
    <ligand>
        <name>substrate</name>
    </ligand>
</feature>
<keyword evidence="3" id="KW-0378">Hydrolase</keyword>
<feature type="binding site" evidence="5">
    <location>
        <position position="294"/>
    </location>
    <ligand>
        <name>substrate</name>
    </ligand>
</feature>
<dbReference type="GO" id="GO:0005975">
    <property type="term" value="P:carbohydrate metabolic process"/>
    <property type="evidence" value="ECO:0007669"/>
    <property type="project" value="InterPro"/>
</dbReference>
<evidence type="ECO:0000256" key="2">
    <source>
        <dbReference type="ARBA" id="ARBA00012255"/>
    </source>
</evidence>
<proteinExistence type="inferred from homology"/>
<dbReference type="Proteomes" id="UP000663872">
    <property type="component" value="Unassembled WGS sequence"/>
</dbReference>
<gene>
    <name evidence="8" type="ORF">GRG538_LOCUS13042</name>
</gene>
<dbReference type="GO" id="GO:0005737">
    <property type="term" value="C:cytoplasm"/>
    <property type="evidence" value="ECO:0007669"/>
    <property type="project" value="TreeGrafter"/>
</dbReference>
<comment type="caution">
    <text evidence="8">The sequence shown here is derived from an EMBL/GenBank/DDBJ whole genome shotgun (WGS) entry which is preliminary data.</text>
</comment>
<dbReference type="AlphaFoldDB" id="A0A818CVN2"/>
<feature type="binding site" evidence="5">
    <location>
        <position position="280"/>
    </location>
    <ligand>
        <name>substrate</name>
    </ligand>
</feature>
<dbReference type="GO" id="GO:0004649">
    <property type="term" value="F:poly(ADP-ribose) glycohydrolase activity"/>
    <property type="evidence" value="ECO:0007669"/>
    <property type="project" value="UniProtKB-EC"/>
</dbReference>
<feature type="active site" evidence="4">
    <location>
        <position position="296"/>
    </location>
</feature>
<feature type="active site" evidence="4">
    <location>
        <position position="277"/>
    </location>
</feature>
<dbReference type="InterPro" id="IPR046372">
    <property type="entry name" value="PARG_cat_C"/>
</dbReference>
<dbReference type="EC" id="3.2.1.143" evidence="2"/>
<dbReference type="GO" id="GO:1990966">
    <property type="term" value="P:ATP generation from poly-ADP-D-ribose"/>
    <property type="evidence" value="ECO:0007669"/>
    <property type="project" value="TreeGrafter"/>
</dbReference>
<dbReference type="PANTHER" id="PTHR12837:SF0">
    <property type="entry name" value="POLY(ADP-RIBOSE) GLYCOHYDROLASE"/>
    <property type="match status" value="1"/>
</dbReference>
<evidence type="ECO:0000313" key="8">
    <source>
        <dbReference type="EMBL" id="CAF3435582.1"/>
    </source>
</evidence>
<reference evidence="8" key="1">
    <citation type="submission" date="2021-02" db="EMBL/GenBank/DDBJ databases">
        <authorList>
            <person name="Nowell W R."/>
        </authorList>
    </citation>
    <scope>NUCLEOTIDE SEQUENCE</scope>
</reference>
<dbReference type="InterPro" id="IPR007724">
    <property type="entry name" value="Poly_GlycHdrlase"/>
</dbReference>
<dbReference type="Pfam" id="PF05028">
    <property type="entry name" value="PARG_cat_C"/>
    <property type="match status" value="1"/>
</dbReference>